<reference evidence="1 2" key="1">
    <citation type="submission" date="2013-01" db="EMBL/GenBank/DDBJ databases">
        <authorList>
            <person name="Harkins D.M."/>
            <person name="Durkin A.S."/>
            <person name="Brinkac L.M."/>
            <person name="Haft D.H."/>
            <person name="Selengut J.D."/>
            <person name="Sanka R."/>
            <person name="DePew J."/>
            <person name="Purushe J."/>
            <person name="Tulsiani S.M."/>
            <person name="Graham G.C."/>
            <person name="Burns M.-A."/>
            <person name="Dohnt M.F."/>
            <person name="Smythe L.D."/>
            <person name="McKay D.B."/>
            <person name="Craig S.B."/>
            <person name="Vinetz J.M."/>
            <person name="Sutton G.G."/>
            <person name="Nierman W.C."/>
            <person name="Fouts D.E."/>
        </authorList>
    </citation>
    <scope>NUCLEOTIDE SEQUENCE [LARGE SCALE GENOMIC DNA]</scope>
    <source>
        <strain evidence="1 2">LT2116</strain>
    </source>
</reference>
<protein>
    <submittedName>
        <fullName evidence="1">PF08974 domain protein</fullName>
    </submittedName>
</protein>
<dbReference type="Pfam" id="PF08974">
    <property type="entry name" value="DUF1877"/>
    <property type="match status" value="1"/>
</dbReference>
<proteinExistence type="predicted"/>
<sequence>MIGKPIRKVNVYPDNWDGDEEDQEYVTDHFLNLVDFYARAAENNFCVIQYFN</sequence>
<evidence type="ECO:0000313" key="2">
    <source>
        <dbReference type="Proteomes" id="UP000011770"/>
    </source>
</evidence>
<comment type="caution">
    <text evidence="1">The sequence shown here is derived from an EMBL/GenBank/DDBJ whole genome shotgun (WGS) entry which is preliminary data.</text>
</comment>
<organism evidence="1 2">
    <name type="scientific">Leptospira weilii serovar Topaz str. LT2116</name>
    <dbReference type="NCBI Taxonomy" id="1088540"/>
    <lineage>
        <taxon>Bacteria</taxon>
        <taxon>Pseudomonadati</taxon>
        <taxon>Spirochaetota</taxon>
        <taxon>Spirochaetia</taxon>
        <taxon>Leptospirales</taxon>
        <taxon>Leptospiraceae</taxon>
        <taxon>Leptospira</taxon>
    </lineage>
</organism>
<dbReference type="SUPFAM" id="SSF111069">
    <property type="entry name" value="Hypothetical protein yfbM"/>
    <property type="match status" value="1"/>
</dbReference>
<gene>
    <name evidence="1" type="ORF">LEP1GSC188_2866</name>
</gene>
<evidence type="ECO:0000313" key="1">
    <source>
        <dbReference type="EMBL" id="EMF82860.1"/>
    </source>
</evidence>
<dbReference type="AlphaFoldDB" id="M3H267"/>
<dbReference type="Proteomes" id="UP000011770">
    <property type="component" value="Unassembled WGS sequence"/>
</dbReference>
<dbReference type="EMBL" id="AHOR02000017">
    <property type="protein sequence ID" value="EMF82860.1"/>
    <property type="molecule type" value="Genomic_DNA"/>
</dbReference>
<dbReference type="Gene3D" id="3.40.1760.10">
    <property type="entry name" value="YfbM-like super family"/>
    <property type="match status" value="1"/>
</dbReference>
<dbReference type="InterPro" id="IPR035944">
    <property type="entry name" value="YfbM-like_sf"/>
</dbReference>
<accession>M3H267</accession>
<dbReference type="InterPro" id="IPR015068">
    <property type="entry name" value="DUF1877"/>
</dbReference>
<name>M3H267_9LEPT</name>